<dbReference type="InterPro" id="IPR012132">
    <property type="entry name" value="GMC_OxRdtase"/>
</dbReference>
<dbReference type="InterPro" id="IPR000172">
    <property type="entry name" value="GMC_OxRdtase_N"/>
</dbReference>
<dbReference type="Gene3D" id="3.50.50.60">
    <property type="entry name" value="FAD/NAD(P)-binding domain"/>
    <property type="match status" value="1"/>
</dbReference>
<sequence length="536" mass="58709">MTSVFDYVIVGAGSAGCVIASRLSENASVTVCMLEAGPADWHPMIHIPAGWMKLMKNPRLNWMYETEPSEWTGGRHVPVPRGKTLGGSSSINGNIFNRGTPGDFDHWAERGNPGWGYADVLPLFRRLEDWQGPDPDARRGRGGPLRITPSPWRHPLCDAFIAGAASLGIPENPDYNGVRQEGVSYTQRTISRGLRQSSARAFLRPAMKRANLDVRTDAQACAILFEGRRAIGIRYRRGGAMHEVRARREVILSGGVINSPQLLQLSGVGDPEHLGSIGIPCLHALPGVGRNLRDHYTPRFTARVRNAETFNERAHGLKFVAELAKWLAGRPSILALPATACYAFARSHPALDINDLQITFMPASYKEGHQSQLDDRPGMTIAAWQQRPDSLGHVLARSADPFEKPVIQPNYLAEESDRRVLLAGLKLARAILRSKPMEPYFAGEIFPGDDVRTDAELLETAKARGTTTFHMMGTCRMGPATDETAVVDHRLKVHGIDGLRVADASIMPTMPSANTNASTLMIGEKASDLIRADCHT</sequence>
<dbReference type="Pfam" id="PF00732">
    <property type="entry name" value="GMC_oxred_N"/>
    <property type="match status" value="1"/>
</dbReference>
<accession>A0A8J7MAT1</accession>
<evidence type="ECO:0000256" key="3">
    <source>
        <dbReference type="ARBA" id="ARBA00022630"/>
    </source>
</evidence>
<dbReference type="GO" id="GO:0016614">
    <property type="term" value="F:oxidoreductase activity, acting on CH-OH group of donors"/>
    <property type="evidence" value="ECO:0007669"/>
    <property type="project" value="InterPro"/>
</dbReference>
<comment type="cofactor">
    <cofactor evidence="1">
        <name>FAD</name>
        <dbReference type="ChEBI" id="CHEBI:57692"/>
    </cofactor>
</comment>
<dbReference type="PANTHER" id="PTHR11552:SF147">
    <property type="entry name" value="CHOLINE DEHYDROGENASE, MITOCHONDRIAL"/>
    <property type="match status" value="1"/>
</dbReference>
<dbReference type="SUPFAM" id="SSF54373">
    <property type="entry name" value="FAD-linked reductases, C-terminal domain"/>
    <property type="match status" value="1"/>
</dbReference>
<gene>
    <name evidence="7" type="ORF">H0I76_17335</name>
</gene>
<keyword evidence="4 5" id="KW-0274">FAD</keyword>
<evidence type="ECO:0000256" key="2">
    <source>
        <dbReference type="ARBA" id="ARBA00010790"/>
    </source>
</evidence>
<dbReference type="RefSeq" id="WP_200612848.1">
    <property type="nucleotide sequence ID" value="NZ_JAEHHL010000012.1"/>
</dbReference>
<dbReference type="PANTHER" id="PTHR11552">
    <property type="entry name" value="GLUCOSE-METHANOL-CHOLINE GMC OXIDOREDUCTASE"/>
    <property type="match status" value="1"/>
</dbReference>
<dbReference type="Gene3D" id="3.30.560.10">
    <property type="entry name" value="Glucose Oxidase, domain 3"/>
    <property type="match status" value="1"/>
</dbReference>
<dbReference type="Proteomes" id="UP000655420">
    <property type="component" value="Unassembled WGS sequence"/>
</dbReference>
<organism evidence="7 8">
    <name type="scientific">Thermohalobaculum xanthum</name>
    <dbReference type="NCBI Taxonomy" id="2753746"/>
    <lineage>
        <taxon>Bacteria</taxon>
        <taxon>Pseudomonadati</taxon>
        <taxon>Pseudomonadota</taxon>
        <taxon>Alphaproteobacteria</taxon>
        <taxon>Rhodobacterales</taxon>
        <taxon>Paracoccaceae</taxon>
        <taxon>Thermohalobaculum</taxon>
    </lineage>
</organism>
<dbReference type="Pfam" id="PF05199">
    <property type="entry name" value="GMC_oxred_C"/>
    <property type="match status" value="1"/>
</dbReference>
<reference evidence="7" key="1">
    <citation type="submission" date="2020-12" db="EMBL/GenBank/DDBJ databases">
        <title>Bacterial taxonomy.</title>
        <authorList>
            <person name="Pan X."/>
        </authorList>
    </citation>
    <scope>NUCLEOTIDE SEQUENCE</scope>
    <source>
        <strain evidence="7">M0105</strain>
    </source>
</reference>
<evidence type="ECO:0000256" key="4">
    <source>
        <dbReference type="ARBA" id="ARBA00022827"/>
    </source>
</evidence>
<evidence type="ECO:0000256" key="1">
    <source>
        <dbReference type="ARBA" id="ARBA00001974"/>
    </source>
</evidence>
<keyword evidence="3 5" id="KW-0285">Flavoprotein</keyword>
<evidence type="ECO:0000259" key="6">
    <source>
        <dbReference type="PROSITE" id="PS00623"/>
    </source>
</evidence>
<evidence type="ECO:0000313" key="8">
    <source>
        <dbReference type="Proteomes" id="UP000655420"/>
    </source>
</evidence>
<comment type="caution">
    <text evidence="7">The sequence shown here is derived from an EMBL/GenBank/DDBJ whole genome shotgun (WGS) entry which is preliminary data.</text>
</comment>
<feature type="domain" description="Glucose-methanol-choline oxidoreductase N-terminal" evidence="6">
    <location>
        <begin position="82"/>
        <end position="105"/>
    </location>
</feature>
<comment type="similarity">
    <text evidence="2 5">Belongs to the GMC oxidoreductase family.</text>
</comment>
<dbReference type="InterPro" id="IPR036188">
    <property type="entry name" value="FAD/NAD-bd_sf"/>
</dbReference>
<proteinExistence type="inferred from homology"/>
<keyword evidence="8" id="KW-1185">Reference proteome</keyword>
<dbReference type="EMBL" id="JAEHHL010000012">
    <property type="protein sequence ID" value="MBK0400965.1"/>
    <property type="molecule type" value="Genomic_DNA"/>
</dbReference>
<evidence type="ECO:0000256" key="5">
    <source>
        <dbReference type="RuleBase" id="RU003968"/>
    </source>
</evidence>
<dbReference type="AlphaFoldDB" id="A0A8J7MAT1"/>
<dbReference type="PROSITE" id="PS00623">
    <property type="entry name" value="GMC_OXRED_1"/>
    <property type="match status" value="1"/>
</dbReference>
<protein>
    <submittedName>
        <fullName evidence="7">GMC family oxidoreductase N-terminal domain-containing protein</fullName>
    </submittedName>
</protein>
<dbReference type="SUPFAM" id="SSF51905">
    <property type="entry name" value="FAD/NAD(P)-binding domain"/>
    <property type="match status" value="1"/>
</dbReference>
<name>A0A8J7MAT1_9RHOB</name>
<evidence type="ECO:0000313" key="7">
    <source>
        <dbReference type="EMBL" id="MBK0400965.1"/>
    </source>
</evidence>
<dbReference type="InterPro" id="IPR007867">
    <property type="entry name" value="GMC_OxRtase_C"/>
</dbReference>
<dbReference type="PIRSF" id="PIRSF000137">
    <property type="entry name" value="Alcohol_oxidase"/>
    <property type="match status" value="1"/>
</dbReference>
<dbReference type="GO" id="GO:0050660">
    <property type="term" value="F:flavin adenine dinucleotide binding"/>
    <property type="evidence" value="ECO:0007669"/>
    <property type="project" value="InterPro"/>
</dbReference>